<dbReference type="InterPro" id="IPR011057">
    <property type="entry name" value="Mss4-like_sf"/>
</dbReference>
<reference evidence="5 6" key="1">
    <citation type="submission" date="2020-08" db="EMBL/GenBank/DDBJ databases">
        <title>Genomic Encyclopedia of Type Strains, Phase IV (KMG-V): Genome sequencing to study the core and pangenomes of soil and plant-associated prokaryotes.</title>
        <authorList>
            <person name="Whitman W."/>
        </authorList>
    </citation>
    <scope>NUCLEOTIDE SEQUENCE [LARGE SCALE GENOMIC DNA]</scope>
    <source>
        <strain evidence="5 6">SEMIA 4084</strain>
    </source>
</reference>
<dbReference type="AlphaFoldDB" id="A0A7W8U6U4"/>
<dbReference type="InterPro" id="IPR006913">
    <property type="entry name" value="CENP-V/GFA"/>
</dbReference>
<dbReference type="Proteomes" id="UP000585507">
    <property type="component" value="Unassembled WGS sequence"/>
</dbReference>
<evidence type="ECO:0000313" key="5">
    <source>
        <dbReference type="EMBL" id="MBB5533911.1"/>
    </source>
</evidence>
<dbReference type="EMBL" id="JACHBK010000001">
    <property type="protein sequence ID" value="MBB5533911.1"/>
    <property type="molecule type" value="Genomic_DNA"/>
</dbReference>
<keyword evidence="6" id="KW-1185">Reference proteome</keyword>
<evidence type="ECO:0000259" key="4">
    <source>
        <dbReference type="PROSITE" id="PS51891"/>
    </source>
</evidence>
<comment type="caution">
    <text evidence="5">The sequence shown here is derived from an EMBL/GenBank/DDBJ whole genome shotgun (WGS) entry which is preliminary data.</text>
</comment>
<evidence type="ECO:0000313" key="6">
    <source>
        <dbReference type="Proteomes" id="UP000585507"/>
    </source>
</evidence>
<dbReference type="RefSeq" id="WP_018324216.1">
    <property type="nucleotide sequence ID" value="NZ_JACHBK010000001.1"/>
</dbReference>
<evidence type="ECO:0000256" key="1">
    <source>
        <dbReference type="ARBA" id="ARBA00005495"/>
    </source>
</evidence>
<comment type="similarity">
    <text evidence="1">Belongs to the Gfa family.</text>
</comment>
<dbReference type="PROSITE" id="PS51891">
    <property type="entry name" value="CENP_V_GFA"/>
    <property type="match status" value="1"/>
</dbReference>
<dbReference type="SUPFAM" id="SSF51316">
    <property type="entry name" value="Mss4-like"/>
    <property type="match status" value="1"/>
</dbReference>
<dbReference type="Gene3D" id="2.170.150.70">
    <property type="match status" value="1"/>
</dbReference>
<dbReference type="Pfam" id="PF04828">
    <property type="entry name" value="GFA"/>
    <property type="match status" value="1"/>
</dbReference>
<keyword evidence="2" id="KW-0479">Metal-binding</keyword>
<proteinExistence type="inferred from homology"/>
<accession>A0A7W8U6U4</accession>
<feature type="domain" description="CENP-V/GFA" evidence="4">
    <location>
        <begin position="5"/>
        <end position="110"/>
    </location>
</feature>
<keyword evidence="3" id="KW-0862">Zinc</keyword>
<dbReference type="PANTHER" id="PTHR28620:SF1">
    <property type="entry name" value="CENP-V_GFA DOMAIN-CONTAINING PROTEIN"/>
    <property type="match status" value="1"/>
</dbReference>
<dbReference type="InterPro" id="IPR052355">
    <property type="entry name" value="CENP-V-like"/>
</dbReference>
<sequence length="121" mass="13948">MERPYRLSCHCGDIFLEVDEEISELIECNCSTCRRSGFLHWKVPANKITLLSERRRLSTYVWRCVTEGHHFCPTCGVALMRTGYPGERVSVNARCIEGIDIFDLQIERYDGRSDMHPGPLP</sequence>
<gene>
    <name evidence="5" type="ORF">GGD55_000572</name>
</gene>
<organism evidence="5 6">
    <name type="scientific">Rhizobium giardinii</name>
    <dbReference type="NCBI Taxonomy" id="56731"/>
    <lineage>
        <taxon>Bacteria</taxon>
        <taxon>Pseudomonadati</taxon>
        <taxon>Pseudomonadota</taxon>
        <taxon>Alphaproteobacteria</taxon>
        <taxon>Hyphomicrobiales</taxon>
        <taxon>Rhizobiaceae</taxon>
        <taxon>Rhizobium/Agrobacterium group</taxon>
        <taxon>Rhizobium</taxon>
    </lineage>
</organism>
<dbReference type="PANTHER" id="PTHR28620">
    <property type="entry name" value="CENTROMERE PROTEIN V"/>
    <property type="match status" value="1"/>
</dbReference>
<protein>
    <recommendedName>
        <fullName evidence="4">CENP-V/GFA domain-containing protein</fullName>
    </recommendedName>
</protein>
<evidence type="ECO:0000256" key="2">
    <source>
        <dbReference type="ARBA" id="ARBA00022723"/>
    </source>
</evidence>
<name>A0A7W8U6U4_9HYPH</name>
<dbReference type="GO" id="GO:0016846">
    <property type="term" value="F:carbon-sulfur lyase activity"/>
    <property type="evidence" value="ECO:0007669"/>
    <property type="project" value="InterPro"/>
</dbReference>
<dbReference type="GO" id="GO:0046872">
    <property type="term" value="F:metal ion binding"/>
    <property type="evidence" value="ECO:0007669"/>
    <property type="project" value="UniProtKB-KW"/>
</dbReference>
<evidence type="ECO:0000256" key="3">
    <source>
        <dbReference type="ARBA" id="ARBA00022833"/>
    </source>
</evidence>